<keyword evidence="1" id="KW-1133">Transmembrane helix</keyword>
<evidence type="ECO:0000259" key="2">
    <source>
        <dbReference type="Pfam" id="PF03599"/>
    </source>
</evidence>
<protein>
    <submittedName>
        <fullName evidence="3">CO dehydrogenase/acetyl-CoA synthase delta subunit, TIM barrel</fullName>
    </submittedName>
</protein>
<keyword evidence="1" id="KW-0472">Membrane</keyword>
<feature type="transmembrane region" description="Helical" evidence="1">
    <location>
        <begin position="273"/>
        <end position="292"/>
    </location>
</feature>
<sequence>METSAGPVPRVETAVSLRDKLGTVKTRLGIGRYNYKVVPGLYCVGTPGPESPVLMTANYKLTFDALRKELGGLDAWILAADTRGINVWCAAGKGLFSTEEVVRRVNRSRLAEIVSHRELILPQLSATGIAAHQVKKICGFKVIYGPIRAADIPAFIQAGKTADQAMRTVTFTFRERAVLTPVEILLLRKALAVVIIATLFLSGFGPGIFSMDAALSRGIPAVCATLFGILAGAVIVPFLLPHFPWREFWISGALAGIVAGVANTWLFNGRLDAWESLSLMLWTGAVGSYLAMNFTGSTPYTSPSGVEKEMRRAIPAQVAAGLIAVAVWFAAPFFG</sequence>
<dbReference type="AlphaFoldDB" id="S7U0P6"/>
<evidence type="ECO:0000313" key="3">
    <source>
        <dbReference type="EMBL" id="EPR42565.1"/>
    </source>
</evidence>
<dbReference type="PATRIC" id="fig|1121405.3.peg.987"/>
<feature type="transmembrane region" description="Helical" evidence="1">
    <location>
        <begin position="190"/>
        <end position="209"/>
    </location>
</feature>
<comment type="caution">
    <text evidence="3">The sequence shown here is derived from an EMBL/GenBank/DDBJ whole genome shotgun (WGS) entry which is preliminary data.</text>
</comment>
<feature type="transmembrane region" description="Helical" evidence="1">
    <location>
        <begin position="215"/>
        <end position="236"/>
    </location>
</feature>
<organism evidence="3 4">
    <name type="scientific">Desulfococcus multivorans DSM 2059</name>
    <dbReference type="NCBI Taxonomy" id="1121405"/>
    <lineage>
        <taxon>Bacteria</taxon>
        <taxon>Pseudomonadati</taxon>
        <taxon>Thermodesulfobacteriota</taxon>
        <taxon>Desulfobacteria</taxon>
        <taxon>Desulfobacterales</taxon>
        <taxon>Desulfococcaceae</taxon>
        <taxon>Desulfococcus</taxon>
    </lineage>
</organism>
<evidence type="ECO:0000313" key="4">
    <source>
        <dbReference type="Proteomes" id="UP000014977"/>
    </source>
</evidence>
<dbReference type="Pfam" id="PF03599">
    <property type="entry name" value="CdhD"/>
    <property type="match status" value="1"/>
</dbReference>
<dbReference type="Gene3D" id="3.40.50.11600">
    <property type="match status" value="1"/>
</dbReference>
<feature type="domain" description="CO dehydrogenase/acetyl-CoA synthase delta subunit TIM barrel" evidence="2">
    <location>
        <begin position="36"/>
        <end position="154"/>
    </location>
</feature>
<feature type="transmembrane region" description="Helical" evidence="1">
    <location>
        <begin position="313"/>
        <end position="334"/>
    </location>
</feature>
<keyword evidence="1" id="KW-0812">Transmembrane</keyword>
<reference evidence="3 4" key="1">
    <citation type="journal article" date="2013" name="Genome Announc.">
        <title>Draft genome sequences for three mercury-methylating, sulfate-reducing bacteria.</title>
        <authorList>
            <person name="Brown S.D."/>
            <person name="Hurt R.A.Jr."/>
            <person name="Gilmour C.C."/>
            <person name="Elias D.A."/>
        </authorList>
    </citation>
    <scope>NUCLEOTIDE SEQUENCE [LARGE SCALE GENOMIC DNA]</scope>
    <source>
        <strain evidence="3 4">DSM 2059</strain>
    </source>
</reference>
<dbReference type="STRING" id="897.B2D07_07835"/>
<dbReference type="eggNOG" id="COG1456">
    <property type="taxonomic scope" value="Bacteria"/>
</dbReference>
<feature type="transmembrane region" description="Helical" evidence="1">
    <location>
        <begin position="248"/>
        <end position="267"/>
    </location>
</feature>
<evidence type="ECO:0000256" key="1">
    <source>
        <dbReference type="SAM" id="Phobius"/>
    </source>
</evidence>
<gene>
    <name evidence="3" type="ORF">dsmv_1553</name>
</gene>
<dbReference type="OrthoDB" id="2079583at2"/>
<dbReference type="Proteomes" id="UP000014977">
    <property type="component" value="Unassembled WGS sequence"/>
</dbReference>
<name>S7U0P6_DESML</name>
<dbReference type="EMBL" id="ATHJ01000064">
    <property type="protein sequence ID" value="EPR42565.1"/>
    <property type="molecule type" value="Genomic_DNA"/>
</dbReference>
<proteinExistence type="predicted"/>
<keyword evidence="4" id="KW-1185">Reference proteome</keyword>
<dbReference type="InterPro" id="IPR016041">
    <property type="entry name" value="Ac-CoA_synth_d_su_TIM-brl"/>
</dbReference>
<dbReference type="NCBIfam" id="NF040863">
    <property type="entry name" value="HgcA_corrinoid"/>
    <property type="match status" value="1"/>
</dbReference>
<accession>S7U0P6</accession>